<dbReference type="SUPFAM" id="SSF89069">
    <property type="entry name" value="N-terminal, cytoplasmic domain of anti-sigmaE factor RseA"/>
    <property type="match status" value="1"/>
</dbReference>
<keyword evidence="4" id="KW-0812">Transmembrane</keyword>
<comment type="similarity">
    <text evidence="2 7">Belongs to the RseA family.</text>
</comment>
<dbReference type="InterPro" id="IPR052383">
    <property type="entry name" value="Anti-sigma-E_RseA-like"/>
</dbReference>
<protein>
    <recommendedName>
        <fullName evidence="7">Anti-sigma-E factor RseA</fullName>
    </recommendedName>
    <alternativeName>
        <fullName evidence="7">Regulator of SigE</fullName>
    </alternativeName>
    <alternativeName>
        <fullName evidence="7">Sigma-E anti-sigma factor RseA</fullName>
    </alternativeName>
    <alternativeName>
        <fullName evidence="7">Sigma-E factor negative regulatory protein</fullName>
    </alternativeName>
</protein>
<accession>A0ABY9TNU2</accession>
<keyword evidence="3 7" id="KW-1003">Cell membrane</keyword>
<evidence type="ECO:0000256" key="3">
    <source>
        <dbReference type="ARBA" id="ARBA00022475"/>
    </source>
</evidence>
<dbReference type="PIRSF" id="PIRSF016938">
    <property type="entry name" value="RseA"/>
    <property type="match status" value="1"/>
</dbReference>
<evidence type="ECO:0000259" key="8">
    <source>
        <dbReference type="Pfam" id="PF03872"/>
    </source>
</evidence>
<dbReference type="InterPro" id="IPR005572">
    <property type="entry name" value="Anti-sigma_E_RseA_N"/>
</dbReference>
<keyword evidence="5" id="KW-1133">Transmembrane helix</keyword>
<name>A0ABY9TNU2_9GAMM</name>
<dbReference type="InterPro" id="IPR005573">
    <property type="entry name" value="Anti-sigma_E_RseA_C"/>
</dbReference>
<keyword evidence="7" id="KW-0997">Cell inner membrane</keyword>
<evidence type="ECO:0000256" key="4">
    <source>
        <dbReference type="ARBA" id="ARBA00022692"/>
    </source>
</evidence>
<comment type="subcellular location">
    <subcellularLocation>
        <location evidence="7">Cell inner membrane</location>
    </subcellularLocation>
    <subcellularLocation>
        <location evidence="1">Cell membrane</location>
        <topology evidence="1">Single-pass membrane protein</topology>
    </subcellularLocation>
</comment>
<feature type="domain" description="Anti sigma-E protein RseA N-terminal" evidence="8">
    <location>
        <begin position="7"/>
        <end position="78"/>
    </location>
</feature>
<evidence type="ECO:0000256" key="2">
    <source>
        <dbReference type="ARBA" id="ARBA00005837"/>
    </source>
</evidence>
<reference evidence="11" key="1">
    <citation type="submission" date="2023-09" db="EMBL/GenBank/DDBJ databases">
        <authorList>
            <person name="Li S."/>
            <person name="Li X."/>
            <person name="Zhang C."/>
            <person name="Zhao Z."/>
        </authorList>
    </citation>
    <scope>NUCLEOTIDE SEQUENCE [LARGE SCALE GENOMIC DNA]</scope>
    <source>
        <strain evidence="11">SQ345</strain>
    </source>
</reference>
<evidence type="ECO:0000256" key="6">
    <source>
        <dbReference type="ARBA" id="ARBA00023136"/>
    </source>
</evidence>
<dbReference type="InterPro" id="IPR036147">
    <property type="entry name" value="Anti-sigma_E_RseA_N_sf"/>
</dbReference>
<dbReference type="InterPro" id="IPR026279">
    <property type="entry name" value="RseA"/>
</dbReference>
<evidence type="ECO:0000259" key="9">
    <source>
        <dbReference type="Pfam" id="PF03873"/>
    </source>
</evidence>
<feature type="domain" description="Anti sigma-E protein RseA C-terminal" evidence="9">
    <location>
        <begin position="127"/>
        <end position="176"/>
    </location>
</feature>
<keyword evidence="11" id="KW-1185">Reference proteome</keyword>
<proteinExistence type="inferred from homology"/>
<evidence type="ECO:0000313" key="11">
    <source>
        <dbReference type="Proteomes" id="UP001248581"/>
    </source>
</evidence>
<organism evidence="10 11">
    <name type="scientific">Thalassotalea nanhaiensis</name>
    <dbReference type="NCBI Taxonomy" id="3065648"/>
    <lineage>
        <taxon>Bacteria</taxon>
        <taxon>Pseudomonadati</taxon>
        <taxon>Pseudomonadota</taxon>
        <taxon>Gammaproteobacteria</taxon>
        <taxon>Alteromonadales</taxon>
        <taxon>Colwelliaceae</taxon>
        <taxon>Thalassotalea</taxon>
    </lineage>
</organism>
<evidence type="ECO:0000256" key="5">
    <source>
        <dbReference type="ARBA" id="ARBA00022989"/>
    </source>
</evidence>
<sequence length="196" mass="21548">MNENKFESLSALLDNDNVEQALLDEVSHDDKLSDTWSRYHLIGDIMRGDSSDFIDRDLSENIAVAIAAEPTVLAPVARPTVTQRVKAKVIQMSRPVGQFAIAASAAGLMVLGVQQANVSDEGQVVPTQVWQPLPMGGVANPVSYNYSTQSLPTQKQSNVERQQRLQALLADHNMQIKLHSKIESKDSEELAENQPE</sequence>
<dbReference type="Gene3D" id="1.10.10.880">
    <property type="entry name" value="Anti sigma-E protein RseA, N-terminal domain"/>
    <property type="match status" value="1"/>
</dbReference>
<dbReference type="RefSeq" id="WP_348388552.1">
    <property type="nucleotide sequence ID" value="NZ_CP134146.1"/>
</dbReference>
<dbReference type="PANTHER" id="PTHR38104">
    <property type="match status" value="1"/>
</dbReference>
<gene>
    <name evidence="10" type="ORF">RI845_04475</name>
</gene>
<evidence type="ECO:0000256" key="1">
    <source>
        <dbReference type="ARBA" id="ARBA00004162"/>
    </source>
</evidence>
<evidence type="ECO:0000256" key="7">
    <source>
        <dbReference type="PIRNR" id="PIRNR016938"/>
    </source>
</evidence>
<dbReference type="Pfam" id="PF03872">
    <property type="entry name" value="RseA_N"/>
    <property type="match status" value="1"/>
</dbReference>
<dbReference type="PANTHER" id="PTHR38104:SF1">
    <property type="entry name" value="ANTI-SIGMA-E FACTOR RSEA"/>
    <property type="match status" value="1"/>
</dbReference>
<comment type="function">
    <text evidence="7">An anti-sigma factor for extracytoplasmic function (ECF) sigma factor sigma-E (RpoE). ECF sigma factors are held in an inactive form by an anti-sigma factor until released by regulated intramembrane proteolysis (RIP). RIP occurs when an extracytoplasmic signal triggers a concerted proteolytic cascade to transmit information and elicit cellular responses. The membrane-spanning regulatory substrate protein is first cut periplasmically (site-1 protease, S1P, DegS), then within the membrane itself (site-2 protease, S2P, RseP), while cytoplasmic proteases finish degrading the anti-sigma factor, liberating sigma-E.</text>
</comment>
<keyword evidence="6 7" id="KW-0472">Membrane</keyword>
<evidence type="ECO:0000313" key="10">
    <source>
        <dbReference type="EMBL" id="WNC69409.1"/>
    </source>
</evidence>
<dbReference type="Pfam" id="PF03873">
    <property type="entry name" value="RseA_C"/>
    <property type="match status" value="1"/>
</dbReference>
<dbReference type="CDD" id="cd16328">
    <property type="entry name" value="RseA_N"/>
    <property type="match status" value="1"/>
</dbReference>
<dbReference type="EMBL" id="CP134146">
    <property type="protein sequence ID" value="WNC69409.1"/>
    <property type="molecule type" value="Genomic_DNA"/>
</dbReference>
<dbReference type="Proteomes" id="UP001248581">
    <property type="component" value="Chromosome"/>
</dbReference>
<comment type="subunit">
    <text evidence="7">Interacts 1:1 with ECF RNA polymerase sigma-E (RpoE); this inhibits the interaction of sigma-E with the RNA polymerase catalytic core and leads to a decreased expression of sigma-E-regulated genes. Interacts with RseB.</text>
</comment>